<name>A0ABT5KWN7_9ALTE</name>
<keyword evidence="2" id="KW-1185">Reference proteome</keyword>
<gene>
    <name evidence="1" type="ORF">OIK42_00275</name>
</gene>
<dbReference type="Gene3D" id="3.40.190.10">
    <property type="entry name" value="Periplasmic binding protein-like II"/>
    <property type="match status" value="2"/>
</dbReference>
<dbReference type="Proteomes" id="UP001218788">
    <property type="component" value="Unassembled WGS sequence"/>
</dbReference>
<organism evidence="1 2">
    <name type="scientific">Alteromonas gilva</name>
    <dbReference type="NCBI Taxonomy" id="2987522"/>
    <lineage>
        <taxon>Bacteria</taxon>
        <taxon>Pseudomonadati</taxon>
        <taxon>Pseudomonadota</taxon>
        <taxon>Gammaproteobacteria</taxon>
        <taxon>Alteromonadales</taxon>
        <taxon>Alteromonadaceae</taxon>
        <taxon>Alteromonas/Salinimonas group</taxon>
        <taxon>Alteromonas</taxon>
    </lineage>
</organism>
<comment type="caution">
    <text evidence="1">The sequence shown here is derived from an EMBL/GenBank/DDBJ whole genome shotgun (WGS) entry which is preliminary data.</text>
</comment>
<evidence type="ECO:0000313" key="2">
    <source>
        <dbReference type="Proteomes" id="UP001218788"/>
    </source>
</evidence>
<evidence type="ECO:0000313" key="1">
    <source>
        <dbReference type="EMBL" id="MDC8829182.1"/>
    </source>
</evidence>
<reference evidence="1 2" key="1">
    <citation type="submission" date="2022-10" db="EMBL/GenBank/DDBJ databases">
        <title>Alteromonas sp. chi3 Genome sequencing.</title>
        <authorList>
            <person name="Park S."/>
        </authorList>
    </citation>
    <scope>NUCLEOTIDE SEQUENCE [LARGE SCALE GENOMIC DNA]</scope>
    <source>
        <strain evidence="2">chi3</strain>
    </source>
</reference>
<dbReference type="SUPFAM" id="SSF53850">
    <property type="entry name" value="Periplasmic binding protein-like II"/>
    <property type="match status" value="1"/>
</dbReference>
<accession>A0ABT5KWN7</accession>
<dbReference type="RefSeq" id="WP_273637555.1">
    <property type="nucleotide sequence ID" value="NZ_JAQQXP010000001.1"/>
</dbReference>
<dbReference type="EMBL" id="JAQQXP010000001">
    <property type="protein sequence ID" value="MDC8829182.1"/>
    <property type="molecule type" value="Genomic_DNA"/>
</dbReference>
<proteinExistence type="predicted"/>
<protein>
    <submittedName>
        <fullName evidence="1">Transporter substrate-binding domain-containing protein</fullName>
    </submittedName>
</protein>
<sequence length="288" mass="32897">MKTLIPIMLIWACSPALWANEVYKYWDWGHSPARENYEFALLRMALEASSSAFGPYQLQRVQLELSTNRVRREINAGEVINVRSGPYLGSTDINNPAEVNLVVPVPIMQNLLGYRRLVVHKDNLQSFTGVNTLSDLKKFSVGLARDWLDVDVFRANNMLVDDTANVTTLFSMLELKRFDFFPSSILALEDDLNQASEPDLLFAVPELVIVYPFAVVFYVPAGRQNMADRLQFGLKRLQENGDIARLLQEYFATELNYLEGQHIRFITLENPMLPADLQPMHTPLSRQQ</sequence>